<dbReference type="EMBL" id="JBIUYY010000008">
    <property type="protein sequence ID" value="MFJ2823217.1"/>
    <property type="molecule type" value="Genomic_DNA"/>
</dbReference>
<dbReference type="Proteomes" id="UP001617351">
    <property type="component" value="Unassembled WGS sequence"/>
</dbReference>
<reference evidence="1 2" key="1">
    <citation type="submission" date="2024-10" db="EMBL/GenBank/DDBJ databases">
        <title>The Natural Products Discovery Center: Release of the First 8490 Sequenced Strains for Exploring Actinobacteria Biosynthetic Diversity.</title>
        <authorList>
            <person name="Kalkreuter E."/>
            <person name="Kautsar S.A."/>
            <person name="Yang D."/>
            <person name="Bader C.D."/>
            <person name="Teijaro C.N."/>
            <person name="Fluegel L."/>
            <person name="Davis C.M."/>
            <person name="Simpson J.R."/>
            <person name="Lauterbach L."/>
            <person name="Steele A.D."/>
            <person name="Gui C."/>
            <person name="Meng S."/>
            <person name="Li G."/>
            <person name="Viehrig K."/>
            <person name="Ye F."/>
            <person name="Su P."/>
            <person name="Kiefer A.F."/>
            <person name="Nichols A."/>
            <person name="Cepeda A.J."/>
            <person name="Yan W."/>
            <person name="Fan B."/>
            <person name="Jiang Y."/>
            <person name="Adhikari A."/>
            <person name="Zheng C.-J."/>
            <person name="Schuster L."/>
            <person name="Cowan T.M."/>
            <person name="Smanski M.J."/>
            <person name="Chevrette M.G."/>
            <person name="De Carvalho L.P.S."/>
            <person name="Shen B."/>
        </authorList>
    </citation>
    <scope>NUCLEOTIDE SEQUENCE [LARGE SCALE GENOMIC DNA]</scope>
    <source>
        <strain evidence="1 2">NPDC087220</strain>
    </source>
</reference>
<dbReference type="RefSeq" id="WP_402382469.1">
    <property type="nucleotide sequence ID" value="NZ_JBIUYY010000008.1"/>
</dbReference>
<gene>
    <name evidence="1" type="ORF">ACIO7M_19185</name>
</gene>
<organism evidence="1 2">
    <name type="scientific">Streptomyces toxytricini</name>
    <name type="common">Actinomyces toxytricini</name>
    <dbReference type="NCBI Taxonomy" id="67369"/>
    <lineage>
        <taxon>Bacteria</taxon>
        <taxon>Bacillati</taxon>
        <taxon>Actinomycetota</taxon>
        <taxon>Actinomycetes</taxon>
        <taxon>Kitasatosporales</taxon>
        <taxon>Streptomycetaceae</taxon>
        <taxon>Streptomyces</taxon>
    </lineage>
</organism>
<proteinExistence type="predicted"/>
<accession>A0ABW8EIY4</accession>
<evidence type="ECO:0000313" key="1">
    <source>
        <dbReference type="EMBL" id="MFJ2823217.1"/>
    </source>
</evidence>
<sequence length="94" mass="10343">MIASKWLVAEWTAEYPFLLDATQTCFDAITRTLEQRLRAAFGDPLPGVRTSLCSGDGEWSATWEVGGRHLVLQFHAQTGEGNTGFQVWLAAVDA</sequence>
<keyword evidence="2" id="KW-1185">Reference proteome</keyword>
<evidence type="ECO:0000313" key="2">
    <source>
        <dbReference type="Proteomes" id="UP001617351"/>
    </source>
</evidence>
<comment type="caution">
    <text evidence="1">The sequence shown here is derived from an EMBL/GenBank/DDBJ whole genome shotgun (WGS) entry which is preliminary data.</text>
</comment>
<protein>
    <submittedName>
        <fullName evidence="1">Uncharacterized protein</fullName>
    </submittedName>
</protein>
<name>A0ABW8EIY4_STRT5</name>